<reference evidence="10 11" key="1">
    <citation type="journal article" date="2018" name="G3 (Bethesda)">
        <title>Phylogenetic and Phylogenomic Definition of Rhizopus Species.</title>
        <authorList>
            <person name="Gryganskyi A.P."/>
            <person name="Golan J."/>
            <person name="Dolatabadi S."/>
            <person name="Mondo S."/>
            <person name="Robb S."/>
            <person name="Idnurm A."/>
            <person name="Muszewska A."/>
            <person name="Steczkiewicz K."/>
            <person name="Masonjones S."/>
            <person name="Liao H.L."/>
            <person name="Gajdeczka M.T."/>
            <person name="Anike F."/>
            <person name="Vuek A."/>
            <person name="Anishchenko I.M."/>
            <person name="Voigt K."/>
            <person name="de Hoog G.S."/>
            <person name="Smith M.E."/>
            <person name="Heitman J."/>
            <person name="Vilgalys R."/>
            <person name="Stajich J.E."/>
        </authorList>
    </citation>
    <scope>NUCLEOTIDE SEQUENCE [LARGE SCALE GENOMIC DNA]</scope>
    <source>
        <strain evidence="10 11">LSU 92-RS-03</strain>
    </source>
</reference>
<dbReference type="OrthoDB" id="5405745at2759"/>
<evidence type="ECO:0000313" key="11">
    <source>
        <dbReference type="Proteomes" id="UP000253551"/>
    </source>
</evidence>
<keyword evidence="8" id="KW-0808">Transferase</keyword>
<organism evidence="10 11">
    <name type="scientific">Rhizopus stolonifer</name>
    <name type="common">Rhizopus nigricans</name>
    <dbReference type="NCBI Taxonomy" id="4846"/>
    <lineage>
        <taxon>Eukaryota</taxon>
        <taxon>Fungi</taxon>
        <taxon>Fungi incertae sedis</taxon>
        <taxon>Mucoromycota</taxon>
        <taxon>Mucoromycotina</taxon>
        <taxon>Mucoromycetes</taxon>
        <taxon>Mucorales</taxon>
        <taxon>Mucorineae</taxon>
        <taxon>Rhizopodaceae</taxon>
        <taxon>Rhizopus</taxon>
    </lineage>
</organism>
<dbReference type="Proteomes" id="UP000253551">
    <property type="component" value="Unassembled WGS sequence"/>
</dbReference>
<dbReference type="GO" id="GO:0005783">
    <property type="term" value="C:endoplasmic reticulum"/>
    <property type="evidence" value="ECO:0007669"/>
    <property type="project" value="UniProtKB-SubCell"/>
</dbReference>
<dbReference type="PANTHER" id="PTHR39142:SF1">
    <property type="entry name" value="AEL197CP"/>
    <property type="match status" value="1"/>
</dbReference>
<evidence type="ECO:0000256" key="6">
    <source>
        <dbReference type="ARBA" id="ARBA00032061"/>
    </source>
</evidence>
<evidence type="ECO:0000256" key="3">
    <source>
        <dbReference type="ARBA" id="ARBA00017468"/>
    </source>
</evidence>
<proteinExistence type="inferred from homology"/>
<comment type="function">
    <text evidence="5 8">Involved in protein N-glycosylation. Essential for the second step of the dolichol-linked oligosaccharide pathway.</text>
</comment>
<comment type="subunit">
    <text evidence="1 8">Heterodimer with ALG14 to form a functional enzyme.</text>
</comment>
<dbReference type="InterPro" id="IPR007235">
    <property type="entry name" value="Glyco_trans_28_C"/>
</dbReference>
<comment type="subcellular location">
    <subcellularLocation>
        <location evidence="8">Endoplasmic reticulum</location>
    </subcellularLocation>
</comment>
<protein>
    <recommendedName>
        <fullName evidence="3 8">UDP-N-acetylglucosamine transferase subunit ALG13</fullName>
        <ecNumber evidence="2 8">2.4.1.141</ecNumber>
    </recommendedName>
    <alternativeName>
        <fullName evidence="6 8">Asparagine-linked glycosylation protein 13</fullName>
    </alternativeName>
</protein>
<evidence type="ECO:0000256" key="8">
    <source>
        <dbReference type="RuleBase" id="RU362128"/>
    </source>
</evidence>
<dbReference type="InterPro" id="IPR024338">
    <property type="entry name" value="MID1/Yam8"/>
</dbReference>
<gene>
    <name evidence="10" type="primary">MID1_1</name>
    <name evidence="8" type="synonym">ALG13</name>
    <name evidence="10" type="ORF">CU098_010358</name>
</gene>
<evidence type="ECO:0000256" key="2">
    <source>
        <dbReference type="ARBA" id="ARBA00012614"/>
    </source>
</evidence>
<dbReference type="SUPFAM" id="SSF53756">
    <property type="entry name" value="UDP-Glycosyltransferase/glycogen phosphorylase"/>
    <property type="match status" value="1"/>
</dbReference>
<keyword evidence="4" id="KW-1015">Disulfide bond</keyword>
<evidence type="ECO:0000313" key="10">
    <source>
        <dbReference type="EMBL" id="RCI00009.1"/>
    </source>
</evidence>
<feature type="domain" description="FZ" evidence="9">
    <location>
        <begin position="411"/>
        <end position="569"/>
    </location>
</feature>
<dbReference type="PROSITE" id="PS50038">
    <property type="entry name" value="FZ"/>
    <property type="match status" value="1"/>
</dbReference>
<dbReference type="InterPro" id="IPR020067">
    <property type="entry name" value="Frizzled_dom"/>
</dbReference>
<evidence type="ECO:0000256" key="1">
    <source>
        <dbReference type="ARBA" id="ARBA00011198"/>
    </source>
</evidence>
<dbReference type="EC" id="2.4.1.141" evidence="2 8"/>
<accession>A0A367KCV8</accession>
<dbReference type="GO" id="GO:0005262">
    <property type="term" value="F:calcium channel activity"/>
    <property type="evidence" value="ECO:0007669"/>
    <property type="project" value="InterPro"/>
</dbReference>
<evidence type="ECO:0000259" key="9">
    <source>
        <dbReference type="PROSITE" id="PS50038"/>
    </source>
</evidence>
<dbReference type="GO" id="GO:0098703">
    <property type="term" value="P:calcium ion import across plasma membrane"/>
    <property type="evidence" value="ECO:0007669"/>
    <property type="project" value="InterPro"/>
</dbReference>
<dbReference type="Pfam" id="PF04101">
    <property type="entry name" value="Glyco_tran_28_C"/>
    <property type="match status" value="1"/>
</dbReference>
<evidence type="ECO:0000256" key="4">
    <source>
        <dbReference type="ARBA" id="ARBA00023157"/>
    </source>
</evidence>
<evidence type="ECO:0000256" key="5">
    <source>
        <dbReference type="ARBA" id="ARBA00024804"/>
    </source>
</evidence>
<dbReference type="STRING" id="4846.A0A367KCV8"/>
<keyword evidence="8" id="KW-0256">Endoplasmic reticulum</keyword>
<comment type="catalytic activity">
    <reaction evidence="7">
        <text>an N-acetyl-alpha-D-glucosaminyl-diphospho-di-trans,poly-cis-dolichol + UDP-N-acetyl-alpha-D-glucosamine = an N,N'-diacetylchitobiosyl-diphospho-di-trans,poly-cis-dolichol + UDP + H(+)</text>
        <dbReference type="Rhea" id="RHEA:23380"/>
        <dbReference type="Rhea" id="RHEA-COMP:19507"/>
        <dbReference type="Rhea" id="RHEA-COMP:19510"/>
        <dbReference type="ChEBI" id="CHEBI:15378"/>
        <dbReference type="ChEBI" id="CHEBI:57269"/>
        <dbReference type="ChEBI" id="CHEBI:57705"/>
        <dbReference type="ChEBI" id="CHEBI:58223"/>
        <dbReference type="ChEBI" id="CHEBI:58427"/>
        <dbReference type="EC" id="2.4.1.141"/>
    </reaction>
</comment>
<dbReference type="Gene3D" id="1.10.2000.10">
    <property type="entry name" value="Frizzled cysteine-rich domain"/>
    <property type="match status" value="1"/>
</dbReference>
<dbReference type="EMBL" id="PJQM01001888">
    <property type="protein sequence ID" value="RCI00009.1"/>
    <property type="molecule type" value="Genomic_DNA"/>
</dbReference>
<sequence>MSLFITVGSTGFDDLIKETTSPSFLESLASNGIHKIRYQYGSSESIFIHQLQAYHGPVLNIDGYSYKQSITEDIEQADMMISHAGSGTILQALRLNKKLIVVVNLTLMDNHQYELAHAMAAENYVICSDISQLKTTIQEMNHCVLKPFPKANPKAFASIVYAQSTTTLLNNDQITSSSVSIGSYTYFYFTLFSSTQLFARDYPIIYLTTTTCSQPQSSDFNEQVPPLQVYVSTSSSNKLPGPHQGITVENGLNGLTQWQSDGTSSQLWIAVGAPSLQGSWTGNWTFEIGVSTHQPMHVVYTNNQPYLLLDDTDRNNALFLSSPFSGTAPNTSLLIASHLPTELSYSLCAIRLNTVPNYAVNTTITTRGYTNTTKQQFMVSNLVQDTTYTAYMAQTTQGLTGITMPVSVTTKMDANCRIIYDLPFCNQVAYSVPINPDTFNTDNQWDLAYQYDTQALEKFEPFSVALSQFNCETTQYSLVRNCTDCYRDYKAWLCSVTIPRCTDASSSGDLTQGTDDVVAAPALQDISVNASRNPWVDNTLNPGEWTELLPCIDLCYHVVQSCPPFMQFYCPTGDLATVQYGYWQQGTVHVNSTTH</sequence>
<dbReference type="PANTHER" id="PTHR39142">
    <property type="entry name" value="MID1P"/>
    <property type="match status" value="1"/>
</dbReference>
<keyword evidence="11" id="KW-1185">Reference proteome</keyword>
<dbReference type="GO" id="GO:0004577">
    <property type="term" value="F:N-acetylglucosaminyldiphosphodolichol N-acetylglucosaminyltransferase activity"/>
    <property type="evidence" value="ECO:0007669"/>
    <property type="project" value="UniProtKB-EC"/>
</dbReference>
<dbReference type="InterPro" id="IPR036790">
    <property type="entry name" value="Frizzled_dom_sf"/>
</dbReference>
<comment type="similarity">
    <text evidence="8">Belongs to the glycosyltransferase 28 family.</text>
</comment>
<keyword evidence="8" id="KW-0328">Glycosyltransferase</keyword>
<evidence type="ECO:0000256" key="7">
    <source>
        <dbReference type="ARBA" id="ARBA00048184"/>
    </source>
</evidence>
<comment type="caution">
    <text evidence="10">The sequence shown here is derived from an EMBL/GenBank/DDBJ whole genome shotgun (WGS) entry which is preliminary data.</text>
</comment>
<dbReference type="Pfam" id="PF12929">
    <property type="entry name" value="Mid1"/>
    <property type="match status" value="1"/>
</dbReference>
<dbReference type="Gene3D" id="3.40.50.2000">
    <property type="entry name" value="Glycogen Phosphorylase B"/>
    <property type="match status" value="1"/>
</dbReference>
<name>A0A367KCV8_RHIST</name>
<dbReference type="AlphaFoldDB" id="A0A367KCV8"/>